<sequence length="489" mass="52572">MKTTVDNLDPSRIKLTVEVPYEELQPSLEAAYKEIGSQVQVPGFRPGHVPNRIIDQRVGRAAVIQEAVNNALPDLYQDALKTSERVPMVQPEVEVAELPNVSGANGGQLVFTAEVTVRPEITIPDLDSLELTVDAVEVSEEDVTEELDSLRARFGSLKSVSRKAKTGDFVTIDLTAVIDGEEVDSVSGVSYEIGKGNMLKGLDTALRGLKTGESTTFTTTLAGGEHEGEEADVTVTASAVKQRDLPAADDDFAQEASEFDTIEELREDLSKQVAQRRTSEQAVAARDALLEALREAIDFEVPQAVVDQEISRHLQAEGKEADDDHAKEIRDDVVSSVRDQIILDVLVEQVEVGVSQDELWEFLFQTAQQYGMEPAQFIQGAQQAGQMPNFVAEIARNKSLAVALRRVSVTDSAGQAVDLTEFIGSDEADSGGTGSETSDETDDAAGDSAGEDEAAQADDIVRTGGLVSQPDAPAEGEDVVEAEGSQDRD</sequence>
<dbReference type="Pfam" id="PF00254">
    <property type="entry name" value="FKBP_C"/>
    <property type="match status" value="1"/>
</dbReference>
<dbReference type="InterPro" id="IPR008880">
    <property type="entry name" value="Trigger_fac_C"/>
</dbReference>
<keyword evidence="7 11" id="KW-0143">Chaperone</keyword>
<keyword evidence="9 11" id="KW-0131">Cell cycle</keyword>
<dbReference type="InterPro" id="IPR008881">
    <property type="entry name" value="Trigger_fac_ribosome-bd_bac"/>
</dbReference>
<name>A0ABM6Z2G9_9ACTO</name>
<feature type="domain" description="PPIase FKBP-type" evidence="15">
    <location>
        <begin position="167"/>
        <end position="218"/>
    </location>
</feature>
<evidence type="ECO:0000256" key="14">
    <source>
        <dbReference type="SAM" id="MobiDB-lite"/>
    </source>
</evidence>
<dbReference type="EC" id="5.2.1.8" evidence="3 11"/>
<dbReference type="NCBIfam" id="TIGR00115">
    <property type="entry name" value="tig"/>
    <property type="match status" value="1"/>
</dbReference>
<dbReference type="SUPFAM" id="SSF109998">
    <property type="entry name" value="Triger factor/SurA peptide-binding domain-like"/>
    <property type="match status" value="1"/>
</dbReference>
<dbReference type="HAMAP" id="MF_00303">
    <property type="entry name" value="Trigger_factor_Tig"/>
    <property type="match status" value="1"/>
</dbReference>
<evidence type="ECO:0000259" key="15">
    <source>
        <dbReference type="PROSITE" id="PS50059"/>
    </source>
</evidence>
<evidence type="ECO:0000256" key="13">
    <source>
        <dbReference type="RuleBase" id="RU003914"/>
    </source>
</evidence>
<evidence type="ECO:0000256" key="11">
    <source>
        <dbReference type="HAMAP-Rule" id="MF_00303"/>
    </source>
</evidence>
<evidence type="ECO:0000256" key="12">
    <source>
        <dbReference type="PROSITE-ProRule" id="PRU00277"/>
    </source>
</evidence>
<dbReference type="Gene3D" id="1.10.3120.10">
    <property type="entry name" value="Trigger factor, C-terminal domain"/>
    <property type="match status" value="1"/>
</dbReference>
<dbReference type="PANTHER" id="PTHR30560:SF3">
    <property type="entry name" value="TRIGGER FACTOR-LIKE PROTEIN TIG, CHLOROPLASTIC"/>
    <property type="match status" value="1"/>
</dbReference>
<proteinExistence type="inferred from homology"/>
<comment type="function">
    <text evidence="11">Involved in protein export. Acts as a chaperone by maintaining the newly synthesized protein in an open conformation. Functions as a peptidyl-prolyl cis-trans isomerase.</text>
</comment>
<dbReference type="InterPro" id="IPR037041">
    <property type="entry name" value="Trigger_fac_C_sf"/>
</dbReference>
<keyword evidence="17" id="KW-1185">Reference proteome</keyword>
<dbReference type="InterPro" id="IPR046357">
    <property type="entry name" value="PPIase_dom_sf"/>
</dbReference>
<accession>A0ABM6Z2G9</accession>
<evidence type="ECO:0000256" key="6">
    <source>
        <dbReference type="ARBA" id="ARBA00023110"/>
    </source>
</evidence>
<evidence type="ECO:0000256" key="10">
    <source>
        <dbReference type="ARBA" id="ARBA00029986"/>
    </source>
</evidence>
<evidence type="ECO:0000256" key="3">
    <source>
        <dbReference type="ARBA" id="ARBA00013194"/>
    </source>
</evidence>
<dbReference type="GO" id="GO:0003755">
    <property type="term" value="F:peptidyl-prolyl cis-trans isomerase activity"/>
    <property type="evidence" value="ECO:0007669"/>
    <property type="project" value="UniProtKB-EC"/>
</dbReference>
<feature type="region of interest" description="Disordered" evidence="14">
    <location>
        <begin position="422"/>
        <end position="489"/>
    </location>
</feature>
<evidence type="ECO:0000256" key="8">
    <source>
        <dbReference type="ARBA" id="ARBA00023235"/>
    </source>
</evidence>
<comment type="catalytic activity">
    <reaction evidence="1 11 12">
        <text>[protein]-peptidylproline (omega=180) = [protein]-peptidylproline (omega=0)</text>
        <dbReference type="Rhea" id="RHEA:16237"/>
        <dbReference type="Rhea" id="RHEA-COMP:10747"/>
        <dbReference type="Rhea" id="RHEA-COMP:10748"/>
        <dbReference type="ChEBI" id="CHEBI:83833"/>
        <dbReference type="ChEBI" id="CHEBI:83834"/>
        <dbReference type="EC" id="5.2.1.8"/>
    </reaction>
</comment>
<dbReference type="SUPFAM" id="SSF102735">
    <property type="entry name" value="Trigger factor ribosome-binding domain"/>
    <property type="match status" value="1"/>
</dbReference>
<dbReference type="Gene3D" id="3.10.50.40">
    <property type="match status" value="1"/>
</dbReference>
<keyword evidence="5 11" id="KW-0132">Cell division</keyword>
<evidence type="ECO:0000256" key="9">
    <source>
        <dbReference type="ARBA" id="ARBA00023306"/>
    </source>
</evidence>
<keyword evidence="11" id="KW-0963">Cytoplasm</keyword>
<evidence type="ECO:0000256" key="4">
    <source>
        <dbReference type="ARBA" id="ARBA00016902"/>
    </source>
</evidence>
<dbReference type="InterPro" id="IPR036611">
    <property type="entry name" value="Trigger_fac_ribosome-bd_sf"/>
</dbReference>
<dbReference type="Pfam" id="PF05697">
    <property type="entry name" value="Trigger_N"/>
    <property type="match status" value="1"/>
</dbReference>
<dbReference type="EMBL" id="CP032514">
    <property type="protein sequence ID" value="AYD89498.1"/>
    <property type="molecule type" value="Genomic_DNA"/>
</dbReference>
<dbReference type="InterPro" id="IPR027304">
    <property type="entry name" value="Trigger_fact/SurA_dom_sf"/>
</dbReference>
<keyword evidence="8 11" id="KW-0413">Isomerase</keyword>
<dbReference type="Proteomes" id="UP000273001">
    <property type="component" value="Chromosome"/>
</dbReference>
<evidence type="ECO:0000256" key="5">
    <source>
        <dbReference type="ARBA" id="ARBA00022618"/>
    </source>
</evidence>
<comment type="domain">
    <text evidence="11">Consists of 3 domains; the N-terminus binds the ribosome, the middle domain has PPIase activity, while the C-terminus has intrinsic chaperone activity on its own.</text>
</comment>
<reference evidence="16 17" key="1">
    <citation type="submission" date="2018-09" db="EMBL/GenBank/DDBJ databases">
        <authorList>
            <person name="Li J."/>
        </authorList>
    </citation>
    <scope>NUCLEOTIDE SEQUENCE [LARGE SCALE GENOMIC DNA]</scope>
    <source>
        <strain evidence="16 17">2129</strain>
    </source>
</reference>
<dbReference type="Pfam" id="PF05698">
    <property type="entry name" value="Trigger_C"/>
    <property type="match status" value="1"/>
</dbReference>
<protein>
    <recommendedName>
        <fullName evidence="4 11">Trigger factor</fullName>
        <shortName evidence="11">TF</shortName>
        <ecNumber evidence="3 11">5.2.1.8</ecNumber>
    </recommendedName>
    <alternativeName>
        <fullName evidence="10 11">PPIase</fullName>
    </alternativeName>
</protein>
<dbReference type="InterPro" id="IPR001179">
    <property type="entry name" value="PPIase_FKBP_dom"/>
</dbReference>
<dbReference type="InterPro" id="IPR005215">
    <property type="entry name" value="Trig_fac"/>
</dbReference>
<evidence type="ECO:0000256" key="1">
    <source>
        <dbReference type="ARBA" id="ARBA00000971"/>
    </source>
</evidence>
<dbReference type="PROSITE" id="PS50059">
    <property type="entry name" value="FKBP_PPIASE"/>
    <property type="match status" value="1"/>
</dbReference>
<dbReference type="SUPFAM" id="SSF54534">
    <property type="entry name" value="FKBP-like"/>
    <property type="match status" value="1"/>
</dbReference>
<dbReference type="RefSeq" id="WP_120204032.1">
    <property type="nucleotide sequence ID" value="NZ_CP032514.1"/>
</dbReference>
<gene>
    <name evidence="11" type="primary">tig</name>
    <name evidence="16" type="ORF">D5R93_04460</name>
</gene>
<comment type="subcellular location">
    <subcellularLocation>
        <location evidence="11">Cytoplasm</location>
    </subcellularLocation>
    <text evidence="11">About half TF is bound to the ribosome near the polypeptide exit tunnel while the other half is free in the cytoplasm.</text>
</comment>
<comment type="similarity">
    <text evidence="2 11 13">Belongs to the FKBP-type PPIase family. Tig subfamily.</text>
</comment>
<organism evidence="16 17">
    <name type="scientific">Actinomyces lilanjuaniae</name>
    <dbReference type="NCBI Taxonomy" id="2321394"/>
    <lineage>
        <taxon>Bacteria</taxon>
        <taxon>Bacillati</taxon>
        <taxon>Actinomycetota</taxon>
        <taxon>Actinomycetes</taxon>
        <taxon>Actinomycetales</taxon>
        <taxon>Actinomycetaceae</taxon>
        <taxon>Actinomyces</taxon>
    </lineage>
</organism>
<keyword evidence="6 11" id="KW-0697">Rotamase</keyword>
<evidence type="ECO:0000256" key="7">
    <source>
        <dbReference type="ARBA" id="ARBA00023186"/>
    </source>
</evidence>
<evidence type="ECO:0000256" key="2">
    <source>
        <dbReference type="ARBA" id="ARBA00005464"/>
    </source>
</evidence>
<evidence type="ECO:0000313" key="17">
    <source>
        <dbReference type="Proteomes" id="UP000273001"/>
    </source>
</evidence>
<dbReference type="Gene3D" id="3.30.70.1050">
    <property type="entry name" value="Trigger factor ribosome-binding domain"/>
    <property type="match status" value="1"/>
</dbReference>
<dbReference type="PIRSF" id="PIRSF003095">
    <property type="entry name" value="Trigger_factor"/>
    <property type="match status" value="1"/>
</dbReference>
<evidence type="ECO:0000313" key="16">
    <source>
        <dbReference type="EMBL" id="AYD89498.1"/>
    </source>
</evidence>
<dbReference type="PANTHER" id="PTHR30560">
    <property type="entry name" value="TRIGGER FACTOR CHAPERONE AND PEPTIDYL-PROLYL CIS/TRANS ISOMERASE"/>
    <property type="match status" value="1"/>
</dbReference>
<feature type="compositionally biased region" description="Acidic residues" evidence="14">
    <location>
        <begin position="437"/>
        <end position="456"/>
    </location>
</feature>